<organism evidence="3 4">
    <name type="scientific">Colletotrichum zoysiae</name>
    <dbReference type="NCBI Taxonomy" id="1216348"/>
    <lineage>
        <taxon>Eukaryota</taxon>
        <taxon>Fungi</taxon>
        <taxon>Dikarya</taxon>
        <taxon>Ascomycota</taxon>
        <taxon>Pezizomycotina</taxon>
        <taxon>Sordariomycetes</taxon>
        <taxon>Hypocreomycetidae</taxon>
        <taxon>Glomerellales</taxon>
        <taxon>Glomerellaceae</taxon>
        <taxon>Colletotrichum</taxon>
        <taxon>Colletotrichum graminicola species complex</taxon>
    </lineage>
</organism>
<evidence type="ECO:0000256" key="2">
    <source>
        <dbReference type="SAM" id="SignalP"/>
    </source>
</evidence>
<keyword evidence="2" id="KW-0732">Signal</keyword>
<evidence type="ECO:0000313" key="3">
    <source>
        <dbReference type="EMBL" id="KAK2022940.1"/>
    </source>
</evidence>
<comment type="caution">
    <text evidence="3">The sequence shown here is derived from an EMBL/GenBank/DDBJ whole genome shotgun (WGS) entry which is preliminary data.</text>
</comment>
<evidence type="ECO:0008006" key="5">
    <source>
        <dbReference type="Google" id="ProtNLM"/>
    </source>
</evidence>
<keyword evidence="4" id="KW-1185">Reference proteome</keyword>
<feature type="signal peptide" evidence="2">
    <location>
        <begin position="1"/>
        <end position="22"/>
    </location>
</feature>
<name>A0AAD9H5R1_9PEZI</name>
<evidence type="ECO:0000313" key="4">
    <source>
        <dbReference type="Proteomes" id="UP001232148"/>
    </source>
</evidence>
<dbReference type="EMBL" id="MU843019">
    <property type="protein sequence ID" value="KAK2022940.1"/>
    <property type="molecule type" value="Genomic_DNA"/>
</dbReference>
<sequence>MTASKGGEILPLALCFVTAAFSCHTHHRPSFHPRAQGATLHAVCRSSPREINKKEEKKRGKKAIKGEPGQVGERYEVQTTTCASSTACTSTSSPLDSTFKQVARVDIAIQQTNDERKTANDAKFQTAHVNRLGFTYTESMSNEIHQRAPRLPFKCLAAGAGTTRHPCHRVPLTYTVEGGFRRRRHIGHPVRPPVSGCYALSRRWSPGGLEVTRSTSRDAPMVRASRTLDVRGNRL</sequence>
<feature type="region of interest" description="Disordered" evidence="1">
    <location>
        <begin position="48"/>
        <end position="71"/>
    </location>
</feature>
<dbReference type="Proteomes" id="UP001232148">
    <property type="component" value="Unassembled WGS sequence"/>
</dbReference>
<reference evidence="3" key="1">
    <citation type="submission" date="2021-06" db="EMBL/GenBank/DDBJ databases">
        <title>Comparative genomics, transcriptomics and evolutionary studies reveal genomic signatures of adaptation to plant cell wall in hemibiotrophic fungi.</title>
        <authorList>
            <consortium name="DOE Joint Genome Institute"/>
            <person name="Baroncelli R."/>
            <person name="Diaz J.F."/>
            <person name="Benocci T."/>
            <person name="Peng M."/>
            <person name="Battaglia E."/>
            <person name="Haridas S."/>
            <person name="Andreopoulos W."/>
            <person name="Labutti K."/>
            <person name="Pangilinan J."/>
            <person name="Floch G.L."/>
            <person name="Makela M.R."/>
            <person name="Henrissat B."/>
            <person name="Grigoriev I.V."/>
            <person name="Crouch J.A."/>
            <person name="De Vries R.P."/>
            <person name="Sukno S.A."/>
            <person name="Thon M.R."/>
        </authorList>
    </citation>
    <scope>NUCLEOTIDE SEQUENCE</scope>
    <source>
        <strain evidence="3">MAFF235873</strain>
    </source>
</reference>
<protein>
    <recommendedName>
        <fullName evidence="5">Secreted protein</fullName>
    </recommendedName>
</protein>
<accession>A0AAD9H5R1</accession>
<gene>
    <name evidence="3" type="ORF">LX32DRAFT_172760</name>
</gene>
<feature type="compositionally biased region" description="Basic and acidic residues" evidence="1">
    <location>
        <begin position="48"/>
        <end position="58"/>
    </location>
</feature>
<evidence type="ECO:0000256" key="1">
    <source>
        <dbReference type="SAM" id="MobiDB-lite"/>
    </source>
</evidence>
<feature type="chain" id="PRO_5041961651" description="Secreted protein" evidence="2">
    <location>
        <begin position="23"/>
        <end position="235"/>
    </location>
</feature>
<dbReference type="PROSITE" id="PS51257">
    <property type="entry name" value="PROKAR_LIPOPROTEIN"/>
    <property type="match status" value="1"/>
</dbReference>
<dbReference type="AlphaFoldDB" id="A0AAD9H5R1"/>
<proteinExistence type="predicted"/>